<accession>A0A830GYS5</accession>
<dbReference type="AlphaFoldDB" id="A0A830GYS5"/>
<comment type="caution">
    <text evidence="1">The sequence shown here is derived from an EMBL/GenBank/DDBJ whole genome shotgun (WGS) entry which is preliminary data.</text>
</comment>
<keyword evidence="2" id="KW-1185">Reference proteome</keyword>
<reference evidence="1" key="1">
    <citation type="journal article" date="2014" name="Int. J. Syst. Evol. Microbiol.">
        <title>Complete genome sequence of Corynebacterium casei LMG S-19264T (=DSM 44701T), isolated from a smear-ripened cheese.</title>
        <authorList>
            <consortium name="US DOE Joint Genome Institute (JGI-PGF)"/>
            <person name="Walter F."/>
            <person name="Albersmeier A."/>
            <person name="Kalinowski J."/>
            <person name="Ruckert C."/>
        </authorList>
    </citation>
    <scope>NUCLEOTIDE SEQUENCE</scope>
    <source>
        <strain evidence="1">JCM 10088</strain>
    </source>
</reference>
<proteinExistence type="predicted"/>
<dbReference type="Proteomes" id="UP000610960">
    <property type="component" value="Unassembled WGS sequence"/>
</dbReference>
<gene>
    <name evidence="1" type="ORF">GCM10007981_18770</name>
</gene>
<evidence type="ECO:0000313" key="1">
    <source>
        <dbReference type="EMBL" id="GGP22491.1"/>
    </source>
</evidence>
<name>A0A830GYS5_9CREN</name>
<reference evidence="1" key="2">
    <citation type="submission" date="2020-09" db="EMBL/GenBank/DDBJ databases">
        <authorList>
            <person name="Sun Q."/>
            <person name="Ohkuma M."/>
        </authorList>
    </citation>
    <scope>NUCLEOTIDE SEQUENCE</scope>
    <source>
        <strain evidence="1">JCM 10088</strain>
    </source>
</reference>
<dbReference type="EMBL" id="BMNL01000004">
    <property type="protein sequence ID" value="GGP22491.1"/>
    <property type="molecule type" value="Genomic_DNA"/>
</dbReference>
<sequence length="234" mass="24116">MGDLLAGAIVLIVAILVIAIMFSVVQRQTTPASQPPPHQSSPVMVGGSPAAGSGYVVLEPAQSTAACSLTSGGDQYVINCRPRQSGGVLNVTKILLGRSGLLLIGTPVNQVPVAVEPPMVQLTVQPMVNYTKLGGKTTFLVAIYVTNNYSAYLPLNPNWVYLTASYNAGSGSATAIPLQLNSLMVPGSSVVITKEVQVTAQTAGLKAITFTVDEEVLGSTVASASVTAYLVVQG</sequence>
<organism evidence="1 2">
    <name type="scientific">Thermocladium modestius</name>
    <dbReference type="NCBI Taxonomy" id="62609"/>
    <lineage>
        <taxon>Archaea</taxon>
        <taxon>Thermoproteota</taxon>
        <taxon>Thermoprotei</taxon>
        <taxon>Thermoproteales</taxon>
        <taxon>Thermoproteaceae</taxon>
        <taxon>Thermocladium</taxon>
    </lineage>
</organism>
<protein>
    <submittedName>
        <fullName evidence="1">Uncharacterized protein</fullName>
    </submittedName>
</protein>
<evidence type="ECO:0000313" key="2">
    <source>
        <dbReference type="Proteomes" id="UP000610960"/>
    </source>
</evidence>